<dbReference type="SUPFAM" id="SSF52540">
    <property type="entry name" value="P-loop containing nucleoside triphosphate hydrolases"/>
    <property type="match status" value="1"/>
</dbReference>
<evidence type="ECO:0000313" key="3">
    <source>
        <dbReference type="Proteomes" id="UP000317519"/>
    </source>
</evidence>
<dbReference type="InterPro" id="IPR027417">
    <property type="entry name" value="P-loop_NTPase"/>
</dbReference>
<dbReference type="InterPro" id="IPR022488">
    <property type="entry name" value="PPK2-related"/>
</dbReference>
<name>A0ABY3FN48_9FLAO</name>
<comment type="caution">
    <text evidence="2">The sequence shown here is derived from an EMBL/GenBank/DDBJ whole genome shotgun (WGS) entry which is preliminary data.</text>
</comment>
<accession>A0ABY3FN48</accession>
<dbReference type="InterPro" id="IPR022300">
    <property type="entry name" value="PPK2-rel_1"/>
</dbReference>
<dbReference type="Gene3D" id="3.40.50.300">
    <property type="entry name" value="P-loop containing nucleotide triphosphate hydrolases"/>
    <property type="match status" value="1"/>
</dbReference>
<dbReference type="Proteomes" id="UP000317519">
    <property type="component" value="Unassembled WGS sequence"/>
</dbReference>
<dbReference type="PANTHER" id="PTHR34383:SF3">
    <property type="entry name" value="POLYPHOSPHATE:AMP PHOSPHOTRANSFERASE"/>
    <property type="match status" value="1"/>
</dbReference>
<sequence length="339" mass="39990">MQQVPSPDGSVILLRTPFFGGGKDSSVQQEKATCNLLYLRSKDKLFPMKSINPDDFKVVDKIKLSKLPTNLEIGASDEKKEDKLKNVTEKLSALQDVMYAHNRYGVLICLQGMDTSGKDSLIREVFKEFNSRGVVVHSFKTPNSTELEHDYLWRHYLVLPEKGKFAVFNRSHYENVLVTRVHPEYILNENLPGIENVADITPEFWENRMEQIKNFEKHITQNGTIMLKFFLHLSKEEQRQRLLRRLEEREHNWKFSVGDLKERDQWDNYMHFYEEAINKTSSEHAPWYVVPADDKEMARYIVAKIIWEEMQKHTDIKEPEMDDKVKANMELYKEMLEKE</sequence>
<dbReference type="EMBL" id="VLKO01000001">
    <property type="protein sequence ID" value="TWI03257.1"/>
    <property type="molecule type" value="Genomic_DNA"/>
</dbReference>
<reference evidence="2 3" key="1">
    <citation type="journal article" date="2015" name="Stand. Genomic Sci.">
        <title>Genomic Encyclopedia of Bacterial and Archaeal Type Strains, Phase III: the genomes of soil and plant-associated and newly described type strains.</title>
        <authorList>
            <person name="Whitman W.B."/>
            <person name="Woyke T."/>
            <person name="Klenk H.P."/>
            <person name="Zhou Y."/>
            <person name="Lilburn T.G."/>
            <person name="Beck B.J."/>
            <person name="De Vos P."/>
            <person name="Vandamme P."/>
            <person name="Eisen J.A."/>
            <person name="Garrity G."/>
            <person name="Hugenholtz P."/>
            <person name="Kyrpides N.C."/>
        </authorList>
    </citation>
    <scope>NUCLEOTIDE SEQUENCE [LARGE SCALE GENOMIC DNA]</scope>
    <source>
        <strain evidence="2 3">CGMCC 1.6847</strain>
    </source>
</reference>
<feature type="domain" description="Polyphosphate kinase-2-related" evidence="1">
    <location>
        <begin position="76"/>
        <end position="314"/>
    </location>
</feature>
<dbReference type="Pfam" id="PF03976">
    <property type="entry name" value="PPK2"/>
    <property type="match status" value="1"/>
</dbReference>
<protein>
    <submittedName>
        <fullName evidence="2">PPK2 family polyphosphate:nucleotide phosphotransferase</fullName>
    </submittedName>
</protein>
<evidence type="ECO:0000259" key="1">
    <source>
        <dbReference type="Pfam" id="PF03976"/>
    </source>
</evidence>
<keyword evidence="3" id="KW-1185">Reference proteome</keyword>
<gene>
    <name evidence="2" type="ORF">IQ05_00188</name>
</gene>
<evidence type="ECO:0000313" key="2">
    <source>
        <dbReference type="EMBL" id="TWI03257.1"/>
    </source>
</evidence>
<organism evidence="2 3">
    <name type="scientific">Flavobacterium tiangeerense</name>
    <dbReference type="NCBI Taxonomy" id="459471"/>
    <lineage>
        <taxon>Bacteria</taxon>
        <taxon>Pseudomonadati</taxon>
        <taxon>Bacteroidota</taxon>
        <taxon>Flavobacteriia</taxon>
        <taxon>Flavobacteriales</taxon>
        <taxon>Flavobacteriaceae</taxon>
        <taxon>Flavobacterium</taxon>
    </lineage>
</organism>
<dbReference type="NCBIfam" id="TIGR03709">
    <property type="entry name" value="PPK2_rel_1"/>
    <property type="match status" value="1"/>
</dbReference>
<dbReference type="PANTHER" id="PTHR34383">
    <property type="entry name" value="POLYPHOSPHATE:AMP PHOSPHOTRANSFERASE-RELATED"/>
    <property type="match status" value="1"/>
</dbReference>
<proteinExistence type="predicted"/>